<evidence type="ECO:0000256" key="1">
    <source>
        <dbReference type="ARBA" id="ARBA00008984"/>
    </source>
</evidence>
<gene>
    <name evidence="3" type="primary">yedF</name>
    <name evidence="3" type="ORF">K5V21_09470</name>
</gene>
<organism evidence="3 4">
    <name type="scientific">Clostridium sardiniense</name>
    <name type="common">Clostridium absonum</name>
    <dbReference type="NCBI Taxonomy" id="29369"/>
    <lineage>
        <taxon>Bacteria</taxon>
        <taxon>Bacillati</taxon>
        <taxon>Bacillota</taxon>
        <taxon>Clostridia</taxon>
        <taxon>Eubacteriales</taxon>
        <taxon>Clostridiaceae</taxon>
        <taxon>Clostridium</taxon>
    </lineage>
</organism>
<dbReference type="Pfam" id="PF01206">
    <property type="entry name" value="TusA"/>
    <property type="match status" value="1"/>
</dbReference>
<dbReference type="InterPro" id="IPR036868">
    <property type="entry name" value="TusA-like_sf"/>
</dbReference>
<dbReference type="Pfam" id="PF02635">
    <property type="entry name" value="DsrE"/>
    <property type="match status" value="1"/>
</dbReference>
<protein>
    <submittedName>
        <fullName evidence="3">Sulfurtransferase-like selenium metabolism protein YedF</fullName>
    </submittedName>
</protein>
<dbReference type="EMBL" id="JAIKTU010000007">
    <property type="protein sequence ID" value="MBY0755688.1"/>
    <property type="molecule type" value="Genomic_DNA"/>
</dbReference>
<dbReference type="PANTHER" id="PTHR33279:SF6">
    <property type="entry name" value="SULFUR CARRIER PROTEIN YEDF-RELATED"/>
    <property type="match status" value="1"/>
</dbReference>
<sequence length="189" mass="20734">MKIIDCSGLACPKPVIETKKYFESIESGEAIIVVDNEIANTNITRFAENSGFTVNSVEEEGLFKLTITKEADNNSCNGKDTFSIIITTDKMGEGSEELGKVLMKSYMYALGEATEIPEEIVFLNSGVKLVTEGSEVIDSIKELEDKGTNIISCGTCLDFYGLKDKLLTGEISNMYAIVEIMNSKRVIKI</sequence>
<comment type="caution">
    <text evidence="3">The sequence shown here is derived from an EMBL/GenBank/DDBJ whole genome shotgun (WGS) entry which is preliminary data.</text>
</comment>
<dbReference type="RefSeq" id="WP_221861060.1">
    <property type="nucleotide sequence ID" value="NZ_JAIKTU010000007.1"/>
</dbReference>
<dbReference type="InterPro" id="IPR003787">
    <property type="entry name" value="Sulphur_relay_DsrE/F-like"/>
</dbReference>
<name>A0ABS7KYL5_CLOSR</name>
<accession>A0ABS7KYL5</accession>
<evidence type="ECO:0000313" key="3">
    <source>
        <dbReference type="EMBL" id="MBY0755688.1"/>
    </source>
</evidence>
<reference evidence="3 4" key="1">
    <citation type="journal article" date="2021" name="Cell Host Microbe">
        <title>in vivo commensal control of Clostridioides difficile virulence.</title>
        <authorList>
            <person name="Girinathan B.P."/>
            <person name="Dibenedetto N."/>
            <person name="Worley J.N."/>
            <person name="Peltier J."/>
            <person name="Arrieta-Ortiz M.L."/>
            <person name="Rupa Christinal Immanuel S."/>
            <person name="Lavin R."/>
            <person name="Delaney M.L."/>
            <person name="Cummins C."/>
            <person name="Hoffmann M."/>
            <person name="Luo Y."/>
            <person name="Gonzalez-Escalona N."/>
            <person name="Allard M."/>
            <person name="Onderdonk A.B."/>
            <person name="Gerber G.K."/>
            <person name="Sonenshein A.L."/>
            <person name="Baliga N."/>
            <person name="Dupuy B."/>
            <person name="Bry L."/>
        </authorList>
    </citation>
    <scope>NUCLEOTIDE SEQUENCE [LARGE SCALE GENOMIC DNA]</scope>
    <source>
        <strain evidence="3 4">DSM 599</strain>
    </source>
</reference>
<dbReference type="PANTHER" id="PTHR33279">
    <property type="entry name" value="SULFUR CARRIER PROTEIN YEDF-RELATED"/>
    <property type="match status" value="1"/>
</dbReference>
<dbReference type="Gene3D" id="3.30.110.40">
    <property type="entry name" value="TusA-like domain"/>
    <property type="match status" value="1"/>
</dbReference>
<dbReference type="InterPro" id="IPR027396">
    <property type="entry name" value="DsrEFH-like"/>
</dbReference>
<dbReference type="Proteomes" id="UP001299068">
    <property type="component" value="Unassembled WGS sequence"/>
</dbReference>
<dbReference type="InterPro" id="IPR001455">
    <property type="entry name" value="TusA-like"/>
</dbReference>
<evidence type="ECO:0000313" key="4">
    <source>
        <dbReference type="Proteomes" id="UP001299068"/>
    </source>
</evidence>
<dbReference type="PROSITE" id="PS01148">
    <property type="entry name" value="UPF0033"/>
    <property type="match status" value="1"/>
</dbReference>
<proteinExistence type="inferred from homology"/>
<keyword evidence="4" id="KW-1185">Reference proteome</keyword>
<dbReference type="CDD" id="cd03421">
    <property type="entry name" value="SirA_like_N"/>
    <property type="match status" value="1"/>
</dbReference>
<evidence type="ECO:0000259" key="2">
    <source>
        <dbReference type="PROSITE" id="PS01148"/>
    </source>
</evidence>
<dbReference type="SUPFAM" id="SSF75169">
    <property type="entry name" value="DsrEFH-like"/>
    <property type="match status" value="1"/>
</dbReference>
<comment type="similarity">
    <text evidence="1">Belongs to the sulfur carrier protein TusA family.</text>
</comment>
<dbReference type="InterPro" id="IPR019870">
    <property type="entry name" value="Se_metab_YedF"/>
</dbReference>
<feature type="domain" description="UPF0033" evidence="2">
    <location>
        <begin position="4"/>
        <end position="28"/>
    </location>
</feature>
<dbReference type="NCBIfam" id="TIGR03527">
    <property type="entry name" value="selenium_YedF"/>
    <property type="match status" value="1"/>
</dbReference>
<dbReference type="SUPFAM" id="SSF64307">
    <property type="entry name" value="SirA-like"/>
    <property type="match status" value="1"/>
</dbReference>